<dbReference type="AlphaFoldDB" id="A0A9D4BX45"/>
<dbReference type="Proteomes" id="UP000828390">
    <property type="component" value="Unassembled WGS sequence"/>
</dbReference>
<evidence type="ECO:0000313" key="2">
    <source>
        <dbReference type="Proteomes" id="UP000828390"/>
    </source>
</evidence>
<dbReference type="EMBL" id="JAIWYP010000014">
    <property type="protein sequence ID" value="KAH3710538.1"/>
    <property type="molecule type" value="Genomic_DNA"/>
</dbReference>
<reference evidence="1" key="2">
    <citation type="submission" date="2020-11" db="EMBL/GenBank/DDBJ databases">
        <authorList>
            <person name="McCartney M.A."/>
            <person name="Auch B."/>
            <person name="Kono T."/>
            <person name="Mallez S."/>
            <person name="Becker A."/>
            <person name="Gohl D.M."/>
            <person name="Silverstein K.A.T."/>
            <person name="Koren S."/>
            <person name="Bechman K.B."/>
            <person name="Herman A."/>
            <person name="Abrahante J.E."/>
            <person name="Garbe J."/>
        </authorList>
    </citation>
    <scope>NUCLEOTIDE SEQUENCE</scope>
    <source>
        <strain evidence="1">Duluth1</strain>
        <tissue evidence="1">Whole animal</tissue>
    </source>
</reference>
<proteinExistence type="predicted"/>
<protein>
    <submittedName>
        <fullName evidence="1">Uncharacterized protein</fullName>
    </submittedName>
</protein>
<reference evidence="1" key="1">
    <citation type="journal article" date="2019" name="bioRxiv">
        <title>The Genome of the Zebra Mussel, Dreissena polymorpha: A Resource for Invasive Species Research.</title>
        <authorList>
            <person name="McCartney M.A."/>
            <person name="Auch B."/>
            <person name="Kono T."/>
            <person name="Mallez S."/>
            <person name="Zhang Y."/>
            <person name="Obille A."/>
            <person name="Becker A."/>
            <person name="Abrahante J.E."/>
            <person name="Garbe J."/>
            <person name="Badalamenti J.P."/>
            <person name="Herman A."/>
            <person name="Mangelson H."/>
            <person name="Liachko I."/>
            <person name="Sullivan S."/>
            <person name="Sone E.D."/>
            <person name="Koren S."/>
            <person name="Silverstein K.A.T."/>
            <person name="Beckman K.B."/>
            <person name="Gohl D.M."/>
        </authorList>
    </citation>
    <scope>NUCLEOTIDE SEQUENCE</scope>
    <source>
        <strain evidence="1">Duluth1</strain>
        <tissue evidence="1">Whole animal</tissue>
    </source>
</reference>
<keyword evidence="2" id="KW-1185">Reference proteome</keyword>
<name>A0A9D4BX45_DREPO</name>
<organism evidence="1 2">
    <name type="scientific">Dreissena polymorpha</name>
    <name type="common">Zebra mussel</name>
    <name type="synonym">Mytilus polymorpha</name>
    <dbReference type="NCBI Taxonomy" id="45954"/>
    <lineage>
        <taxon>Eukaryota</taxon>
        <taxon>Metazoa</taxon>
        <taxon>Spiralia</taxon>
        <taxon>Lophotrochozoa</taxon>
        <taxon>Mollusca</taxon>
        <taxon>Bivalvia</taxon>
        <taxon>Autobranchia</taxon>
        <taxon>Heteroconchia</taxon>
        <taxon>Euheterodonta</taxon>
        <taxon>Imparidentia</taxon>
        <taxon>Neoheterodontei</taxon>
        <taxon>Myida</taxon>
        <taxon>Dreissenoidea</taxon>
        <taxon>Dreissenidae</taxon>
        <taxon>Dreissena</taxon>
    </lineage>
</organism>
<evidence type="ECO:0000313" key="1">
    <source>
        <dbReference type="EMBL" id="KAH3710538.1"/>
    </source>
</evidence>
<sequence>MEPQAVKDIYIHYNRSQNRFHAAMVSTQCSKPRDPSSNLGGTLMFYQDIFISTYHFQYCKCACEAMDQRFHGVMVSTQDSESCDLSSNLGATIMFYQDLLIST</sequence>
<accession>A0A9D4BX45</accession>
<gene>
    <name evidence="1" type="ORF">DPMN_070022</name>
</gene>
<comment type="caution">
    <text evidence="1">The sequence shown here is derived from an EMBL/GenBank/DDBJ whole genome shotgun (WGS) entry which is preliminary data.</text>
</comment>